<proteinExistence type="predicted"/>
<reference evidence="2" key="1">
    <citation type="submission" date="2020-04" db="EMBL/GenBank/DDBJ databases">
        <authorList>
            <person name="Kittiwongwattana C."/>
        </authorList>
    </citation>
    <scope>NUCLEOTIDE SEQUENCE [LARGE SCALE GENOMIC DNA]</scope>
    <source>
        <strain evidence="2">1310</strain>
    </source>
</reference>
<dbReference type="KEGG" id="coy:HF329_28485"/>
<organism evidence="1 2">
    <name type="scientific">Chitinophaga oryzae</name>
    <dbReference type="NCBI Taxonomy" id="2725414"/>
    <lineage>
        <taxon>Bacteria</taxon>
        <taxon>Pseudomonadati</taxon>
        <taxon>Bacteroidota</taxon>
        <taxon>Chitinophagia</taxon>
        <taxon>Chitinophagales</taxon>
        <taxon>Chitinophagaceae</taxon>
        <taxon>Chitinophaga</taxon>
    </lineage>
</organism>
<dbReference type="Proteomes" id="UP000502421">
    <property type="component" value="Chromosome"/>
</dbReference>
<dbReference type="RefSeq" id="WP_168809702.1">
    <property type="nucleotide sequence ID" value="NZ_CP051205.1"/>
</dbReference>
<protein>
    <submittedName>
        <fullName evidence="1">Uncharacterized protein</fullName>
    </submittedName>
</protein>
<accession>A0AAE6ZLP1</accession>
<dbReference type="AlphaFoldDB" id="A0AAE6ZLP1"/>
<dbReference type="EMBL" id="CP051205">
    <property type="protein sequence ID" value="QJB35032.1"/>
    <property type="molecule type" value="Genomic_DNA"/>
</dbReference>
<evidence type="ECO:0000313" key="2">
    <source>
        <dbReference type="Proteomes" id="UP000502421"/>
    </source>
</evidence>
<name>A0AAE6ZLP1_9BACT</name>
<sequence>MKTSNKLLLGFLGALVLLMLCTDIMLRANYSKGITNVNSGGPRDYGAPTTITLQPFQIVKVETASGQPQYDSIHTARVKQIKTMDGNTTSETTITSTWPAGFLSIKPDEKYTLTKYTPDSISVRYAADTLIITVFKSGDLELKAPAIKQVIAPSSHLRFNDMKSSSLTVTTGPKAETYFSNSQIGILSFSGGRESNLVIDDATKIDSVDILLARGSRLEFRGAYERGTMQLDNLREIHLSPMVLQRIREIK</sequence>
<evidence type="ECO:0000313" key="1">
    <source>
        <dbReference type="EMBL" id="QJB35032.1"/>
    </source>
</evidence>
<gene>
    <name evidence="1" type="ORF">HF329_28485</name>
</gene>